<dbReference type="GO" id="GO:0051536">
    <property type="term" value="F:iron-sulfur cluster binding"/>
    <property type="evidence" value="ECO:0007669"/>
    <property type="project" value="UniProtKB-KW"/>
</dbReference>
<accession>E1K2K6</accession>
<dbReference type="InterPro" id="IPR017896">
    <property type="entry name" value="4Fe4S_Fe-S-bd"/>
</dbReference>
<keyword evidence="6" id="KW-1185">Reference proteome</keyword>
<dbReference type="Gene3D" id="3.20.20.100">
    <property type="entry name" value="NADP-dependent oxidoreductase domain"/>
    <property type="match status" value="1"/>
</dbReference>
<dbReference type="InterPro" id="IPR053135">
    <property type="entry name" value="AKR2_Oxidoreductase"/>
</dbReference>
<dbReference type="InterPro" id="IPR023210">
    <property type="entry name" value="NADP_OxRdtase_dom"/>
</dbReference>
<sequence length="406" mass="44722">MLYRKMPKNGDKLSILGFGCMRLPMIDGKIDEDRAIGQVRSAINAGVNYVDTAWPYHGGASEPFVGRALADGYREKVKLATKLPAWMIEKREDMDHYLSAQLTRLKTDHIDYYLVHALDGELWDSVAAKGVREFLDAAKADGRIKNAGFSFHGWLPDFKRIVDAYDWDFCQIQYNYLDQQFQAGTEGLQYAAGKGLGVIIMEPLRGGSLAQPAPPAVAAIWDEAATRRPPVEWALRWVWNHPEVTVVLSGMNDEEQVAQNLAIADTATAGALSLAELEMIDRAGAMYKELMQIGCTGCGYCMPCPAGVQIPKCLDAYNKLHMFGDVEGSKFHYVISVSGVIGASAPGFASQCVACGECKEKCPQHLPIPETLEKVAAEMEDDRVEERKAMALKLFKVRAHEGLANA</sequence>
<dbReference type="SUPFAM" id="SSF46548">
    <property type="entry name" value="alpha-helical ferredoxin"/>
    <property type="match status" value="1"/>
</dbReference>
<dbReference type="PROSITE" id="PS00198">
    <property type="entry name" value="4FE4S_FER_1"/>
    <property type="match status" value="1"/>
</dbReference>
<dbReference type="PROSITE" id="PS51379">
    <property type="entry name" value="4FE4S_FER_2"/>
    <property type="match status" value="1"/>
</dbReference>
<dbReference type="CDD" id="cd19096">
    <property type="entry name" value="AKR_Fe-S_oxidoreductase"/>
    <property type="match status" value="1"/>
</dbReference>
<organism evidence="5 6">
    <name type="scientific">Solidesulfovibrio fructosivorans JJ]</name>
    <dbReference type="NCBI Taxonomy" id="596151"/>
    <lineage>
        <taxon>Bacteria</taxon>
        <taxon>Pseudomonadati</taxon>
        <taxon>Thermodesulfobacteriota</taxon>
        <taxon>Desulfovibrionia</taxon>
        <taxon>Desulfovibrionales</taxon>
        <taxon>Desulfovibrionaceae</taxon>
        <taxon>Solidesulfovibrio</taxon>
    </lineage>
</organism>
<evidence type="ECO:0000256" key="2">
    <source>
        <dbReference type="ARBA" id="ARBA00023004"/>
    </source>
</evidence>
<evidence type="ECO:0000256" key="1">
    <source>
        <dbReference type="ARBA" id="ARBA00022723"/>
    </source>
</evidence>
<dbReference type="PANTHER" id="PTHR43312:SF2">
    <property type="entry name" value="OXIDOREDUCTASE"/>
    <property type="match status" value="1"/>
</dbReference>
<name>E1K2K6_SOLFR</name>
<dbReference type="GO" id="GO:0046872">
    <property type="term" value="F:metal ion binding"/>
    <property type="evidence" value="ECO:0007669"/>
    <property type="project" value="UniProtKB-KW"/>
</dbReference>
<dbReference type="Proteomes" id="UP000006250">
    <property type="component" value="Unassembled WGS sequence"/>
</dbReference>
<dbReference type="AlphaFoldDB" id="E1K2K6"/>
<evidence type="ECO:0000259" key="4">
    <source>
        <dbReference type="PROSITE" id="PS51379"/>
    </source>
</evidence>
<dbReference type="Pfam" id="PF13187">
    <property type="entry name" value="Fer4_9"/>
    <property type="match status" value="1"/>
</dbReference>
<dbReference type="InterPro" id="IPR017900">
    <property type="entry name" value="4Fe4S_Fe_S_CS"/>
</dbReference>
<comment type="caution">
    <text evidence="5">The sequence shown here is derived from an EMBL/GenBank/DDBJ whole genome shotgun (WGS) entry which is preliminary data.</text>
</comment>
<keyword evidence="1" id="KW-0479">Metal-binding</keyword>
<dbReference type="EMBL" id="AECZ01000062">
    <property type="protein sequence ID" value="EFL49154.1"/>
    <property type="molecule type" value="Genomic_DNA"/>
</dbReference>
<feature type="domain" description="4Fe-4S ferredoxin-type" evidence="4">
    <location>
        <begin position="343"/>
        <end position="372"/>
    </location>
</feature>
<dbReference type="SUPFAM" id="SSF51430">
    <property type="entry name" value="NAD(P)-linked oxidoreductase"/>
    <property type="match status" value="1"/>
</dbReference>
<dbReference type="eggNOG" id="COG1453">
    <property type="taxonomic scope" value="Bacteria"/>
</dbReference>
<keyword evidence="3" id="KW-0411">Iron-sulfur</keyword>
<evidence type="ECO:0000256" key="3">
    <source>
        <dbReference type="ARBA" id="ARBA00023014"/>
    </source>
</evidence>
<proteinExistence type="predicted"/>
<gene>
    <name evidence="5" type="ORF">DesfrDRAFT_4106</name>
</gene>
<dbReference type="PANTHER" id="PTHR43312">
    <property type="entry name" value="D-THREO-ALDOSE 1-DEHYDROGENASE"/>
    <property type="match status" value="1"/>
</dbReference>
<dbReference type="STRING" id="596151.DesfrDRAFT_4106"/>
<dbReference type="Pfam" id="PF00248">
    <property type="entry name" value="Aldo_ket_red"/>
    <property type="match status" value="1"/>
</dbReference>
<evidence type="ECO:0000313" key="5">
    <source>
        <dbReference type="EMBL" id="EFL49154.1"/>
    </source>
</evidence>
<protein>
    <submittedName>
        <fullName evidence="5">Aldo/keto reductase</fullName>
    </submittedName>
</protein>
<dbReference type="InterPro" id="IPR036812">
    <property type="entry name" value="NAD(P)_OxRdtase_dom_sf"/>
</dbReference>
<keyword evidence="2" id="KW-0408">Iron</keyword>
<reference evidence="5 6" key="1">
    <citation type="submission" date="2010-08" db="EMBL/GenBank/DDBJ databases">
        <title>The draft genome of Desulfovibrio fructosovorans JJ.</title>
        <authorList>
            <consortium name="US DOE Joint Genome Institute (JGI-PGF)"/>
            <person name="Lucas S."/>
            <person name="Copeland A."/>
            <person name="Lapidus A."/>
            <person name="Cheng J.-F."/>
            <person name="Bruce D."/>
            <person name="Goodwin L."/>
            <person name="Pitluck S."/>
            <person name="Land M.L."/>
            <person name="Hauser L."/>
            <person name="Chang Y.-J."/>
            <person name="Jeffries C."/>
            <person name="Wall J.D."/>
            <person name="Stahl D.A."/>
            <person name="Arkin A.P."/>
            <person name="Dehal P."/>
            <person name="Stolyar S.M."/>
            <person name="Hazen T.C."/>
            <person name="Woyke T.J."/>
        </authorList>
    </citation>
    <scope>NUCLEOTIDE SEQUENCE [LARGE SCALE GENOMIC DNA]</scope>
    <source>
        <strain evidence="5 6">JJ</strain>
    </source>
</reference>
<evidence type="ECO:0000313" key="6">
    <source>
        <dbReference type="Proteomes" id="UP000006250"/>
    </source>
</evidence>
<dbReference type="RefSeq" id="WP_005997159.1">
    <property type="nucleotide sequence ID" value="NZ_AECZ01000062.1"/>
</dbReference>
<dbReference type="OrthoDB" id="9773828at2"/>